<sequence>MLSSRLLLLKTVSKASYALLVLITIVATGLSCTALLAQAVRTAPNQSWAKNVNALVVGASYAVVLIASLLYCGKRRIAIRLRLQRISKANRAIGRGDLPEAVHQYVAQEYVRSCLISFESLPKDAFHEGWGRPGTKYSGIRFRRALLDTIPTIDALAHVIIPTHPISKPHARMLHHFRFILPLLPVDEDGLTPLHYYDSAIQLARNGDGELAENEFEAGFGAAQEIEKCLNECRLEMLEDSSTQLDGTSLT</sequence>
<dbReference type="AlphaFoldDB" id="A0A369K6S6"/>
<evidence type="ECO:0000256" key="1">
    <source>
        <dbReference type="ARBA" id="ARBA00002489"/>
    </source>
</evidence>
<evidence type="ECO:0000256" key="7">
    <source>
        <dbReference type="RuleBase" id="RU367100"/>
    </source>
</evidence>
<dbReference type="OrthoDB" id="337038at2759"/>
<dbReference type="EMBL" id="LUEZ02000010">
    <property type="protein sequence ID" value="RDB29608.1"/>
    <property type="molecule type" value="Genomic_DNA"/>
</dbReference>
<comment type="caution">
    <text evidence="7">Lacks conserved residue(s) required for the propagation of feature annotation.</text>
</comment>
<dbReference type="InParanoid" id="A0A369K6S6"/>
<dbReference type="STRING" id="39966.A0A369K6S6"/>
<name>A0A369K6S6_HYPMA</name>
<keyword evidence="5 7" id="KW-1133">Transmembrane helix</keyword>
<gene>
    <name evidence="7" type="primary">DLT1</name>
    <name evidence="8" type="ORF">Hypma_015339</name>
</gene>
<evidence type="ECO:0000256" key="5">
    <source>
        <dbReference type="ARBA" id="ARBA00022989"/>
    </source>
</evidence>
<dbReference type="InterPro" id="IPR038869">
    <property type="entry name" value="DLT1"/>
</dbReference>
<organism evidence="8 9">
    <name type="scientific">Hypsizygus marmoreus</name>
    <name type="common">White beech mushroom</name>
    <name type="synonym">Agaricus marmoreus</name>
    <dbReference type="NCBI Taxonomy" id="39966"/>
    <lineage>
        <taxon>Eukaryota</taxon>
        <taxon>Fungi</taxon>
        <taxon>Dikarya</taxon>
        <taxon>Basidiomycota</taxon>
        <taxon>Agaricomycotina</taxon>
        <taxon>Agaricomycetes</taxon>
        <taxon>Agaricomycetidae</taxon>
        <taxon>Agaricales</taxon>
        <taxon>Tricholomatineae</taxon>
        <taxon>Lyophyllaceae</taxon>
        <taxon>Hypsizygus</taxon>
    </lineage>
</organism>
<evidence type="ECO:0000313" key="8">
    <source>
        <dbReference type="EMBL" id="RDB29608.1"/>
    </source>
</evidence>
<evidence type="ECO:0000256" key="4">
    <source>
        <dbReference type="ARBA" id="ARBA00022692"/>
    </source>
</evidence>
<comment type="caution">
    <text evidence="8">The sequence shown here is derived from an EMBL/GenBank/DDBJ whole genome shotgun (WGS) entry which is preliminary data.</text>
</comment>
<keyword evidence="4 7" id="KW-0812">Transmembrane</keyword>
<accession>A0A369K6S6</accession>
<dbReference type="PANTHER" id="PTHR40021">
    <property type="entry name" value="DEFECT AT LOW TEMPERATURE PROTEIN 1"/>
    <property type="match status" value="1"/>
</dbReference>
<evidence type="ECO:0000256" key="2">
    <source>
        <dbReference type="ARBA" id="ARBA00005550"/>
    </source>
</evidence>
<reference evidence="8" key="1">
    <citation type="submission" date="2018-04" db="EMBL/GenBank/DDBJ databases">
        <title>Whole genome sequencing of Hypsizygus marmoreus.</title>
        <authorList>
            <person name="Choi I.-G."/>
            <person name="Min B."/>
            <person name="Kim J.-G."/>
            <person name="Kim S."/>
            <person name="Oh Y.-L."/>
            <person name="Kong W.-S."/>
            <person name="Park H."/>
            <person name="Jeong J."/>
            <person name="Song E.-S."/>
        </authorList>
    </citation>
    <scope>NUCLEOTIDE SEQUENCE [LARGE SCALE GENOMIC DNA]</scope>
    <source>
        <strain evidence="8">51987-8</strain>
    </source>
</reference>
<dbReference type="PROSITE" id="PS51257">
    <property type="entry name" value="PROKAR_LIPOPROTEIN"/>
    <property type="match status" value="1"/>
</dbReference>
<evidence type="ECO:0000256" key="3">
    <source>
        <dbReference type="ARBA" id="ARBA00021353"/>
    </source>
</evidence>
<dbReference type="GO" id="GO:0016020">
    <property type="term" value="C:membrane"/>
    <property type="evidence" value="ECO:0007669"/>
    <property type="project" value="UniProtKB-SubCell"/>
</dbReference>
<protein>
    <recommendedName>
        <fullName evidence="3 7">Defect at low temperature protein 1</fullName>
    </recommendedName>
</protein>
<feature type="transmembrane region" description="Helical" evidence="7">
    <location>
        <begin position="52"/>
        <end position="72"/>
    </location>
</feature>
<comment type="similarity">
    <text evidence="2 7">Belongs to the DLT1 family.</text>
</comment>
<dbReference type="PANTHER" id="PTHR40021:SF1">
    <property type="entry name" value="DEFECT AT LOW TEMPERATURE PROTEIN 1"/>
    <property type="match status" value="1"/>
</dbReference>
<evidence type="ECO:0000313" key="9">
    <source>
        <dbReference type="Proteomes" id="UP000076154"/>
    </source>
</evidence>
<keyword evidence="6 7" id="KW-0472">Membrane</keyword>
<comment type="function">
    <text evidence="1 7">Required for growth under high-pressure and low-temperature conditions.</text>
</comment>
<comment type="subcellular location">
    <subcellularLocation>
        <location evidence="7">Membrane</location>
        <topology evidence="7">Multi-pass membrane protein</topology>
    </subcellularLocation>
</comment>
<evidence type="ECO:0000256" key="6">
    <source>
        <dbReference type="ARBA" id="ARBA00023136"/>
    </source>
</evidence>
<proteinExistence type="inferred from homology"/>
<keyword evidence="9" id="KW-1185">Reference proteome</keyword>
<dbReference type="Proteomes" id="UP000076154">
    <property type="component" value="Unassembled WGS sequence"/>
</dbReference>